<gene>
    <name evidence="1" type="ORF">NCTC13532_04431</name>
</gene>
<evidence type="ECO:0008006" key="3">
    <source>
        <dbReference type="Google" id="ProtNLM"/>
    </source>
</evidence>
<name>A0A381FQI8_9FLAO</name>
<evidence type="ECO:0000313" key="1">
    <source>
        <dbReference type="EMBL" id="SUX48820.1"/>
    </source>
</evidence>
<sequence length="237" mass="27069">MYYLELIERFWIFNEKVKPGSTAIAMYLYLLKTAKACDAYDFKVSDVILSKELGLTRQTVKATKEKLRAFGLIRFQTKNGVSGSYRLILSYPLEASAPEEMKSSEIQMTPSFKEFKDDLNLDLLNTGVKIPSSNIDQKINASSIQPANENSKIPELEEFLAYARTLAAYQSELDELIKDKYQSWKDSGWKNNSDRLITNWKSSLKSTLPFFKIAAHDDQLSIQTIPDIKRPKPNFGN</sequence>
<proteinExistence type="predicted"/>
<dbReference type="Proteomes" id="UP000254282">
    <property type="component" value="Unassembled WGS sequence"/>
</dbReference>
<dbReference type="RefSeq" id="WP_115621813.1">
    <property type="nucleotide sequence ID" value="NZ_UFVR01000004.1"/>
</dbReference>
<accession>A0A381FQI8</accession>
<dbReference type="AlphaFoldDB" id="A0A381FQI8"/>
<reference evidence="1 2" key="1">
    <citation type="submission" date="2018-06" db="EMBL/GenBank/DDBJ databases">
        <authorList>
            <consortium name="Pathogen Informatics"/>
            <person name="Doyle S."/>
        </authorList>
    </citation>
    <scope>NUCLEOTIDE SEQUENCE [LARGE SCALE GENOMIC DNA]</scope>
    <source>
        <strain evidence="1 2">NCTC13532</strain>
    </source>
</reference>
<organism evidence="1 2">
    <name type="scientific">Chryseobacterium indoltheticum</name>
    <dbReference type="NCBI Taxonomy" id="254"/>
    <lineage>
        <taxon>Bacteria</taxon>
        <taxon>Pseudomonadati</taxon>
        <taxon>Bacteroidota</taxon>
        <taxon>Flavobacteriia</taxon>
        <taxon>Flavobacteriales</taxon>
        <taxon>Weeksellaceae</taxon>
        <taxon>Chryseobacterium group</taxon>
        <taxon>Chryseobacterium</taxon>
    </lineage>
</organism>
<protein>
    <recommendedName>
        <fullName evidence="3">Helix-turn-helix domain-containing protein</fullName>
    </recommendedName>
</protein>
<dbReference type="EMBL" id="UFVR01000004">
    <property type="protein sequence ID" value="SUX48820.1"/>
    <property type="molecule type" value="Genomic_DNA"/>
</dbReference>
<evidence type="ECO:0000313" key="2">
    <source>
        <dbReference type="Proteomes" id="UP000254282"/>
    </source>
</evidence>